<dbReference type="Proteomes" id="UP001589793">
    <property type="component" value="Unassembled WGS sequence"/>
</dbReference>
<proteinExistence type="inferred from homology"/>
<dbReference type="EMBL" id="JBHLSV010000007">
    <property type="protein sequence ID" value="MFC0673919.1"/>
    <property type="molecule type" value="Genomic_DNA"/>
</dbReference>
<evidence type="ECO:0000256" key="3">
    <source>
        <dbReference type="SAM" id="MobiDB-lite"/>
    </source>
</evidence>
<dbReference type="GO" id="GO:0016787">
    <property type="term" value="F:hydrolase activity"/>
    <property type="evidence" value="ECO:0007669"/>
    <property type="project" value="UniProtKB-KW"/>
</dbReference>
<feature type="region of interest" description="Disordered" evidence="3">
    <location>
        <begin position="33"/>
        <end position="80"/>
    </location>
</feature>
<evidence type="ECO:0000313" key="5">
    <source>
        <dbReference type="Proteomes" id="UP001589793"/>
    </source>
</evidence>
<name>A0ABV6RAA8_9MICO</name>
<dbReference type="InterPro" id="IPR011067">
    <property type="entry name" value="Plasmid_toxin/cell-grow_inhib"/>
</dbReference>
<evidence type="ECO:0000256" key="1">
    <source>
        <dbReference type="ARBA" id="ARBA00007521"/>
    </source>
</evidence>
<dbReference type="RefSeq" id="WP_376979851.1">
    <property type="nucleotide sequence ID" value="NZ_JBHLSV010000007.1"/>
</dbReference>
<organism evidence="4 5">
    <name type="scientific">Brachybacterium hainanense</name>
    <dbReference type="NCBI Taxonomy" id="1541174"/>
    <lineage>
        <taxon>Bacteria</taxon>
        <taxon>Bacillati</taxon>
        <taxon>Actinomycetota</taxon>
        <taxon>Actinomycetes</taxon>
        <taxon>Micrococcales</taxon>
        <taxon>Dermabacteraceae</taxon>
        <taxon>Brachybacterium</taxon>
    </lineage>
</organism>
<dbReference type="EC" id="3.1.-.-" evidence="4"/>
<gene>
    <name evidence="4" type="ORF">ACFFF6_08115</name>
</gene>
<reference evidence="4 5" key="1">
    <citation type="submission" date="2024-09" db="EMBL/GenBank/DDBJ databases">
        <authorList>
            <person name="Sun Q."/>
            <person name="Mori K."/>
        </authorList>
    </citation>
    <scope>NUCLEOTIDE SEQUENCE [LARGE SCALE GENOMIC DNA]</scope>
    <source>
        <strain evidence="4 5">CICC 10874</strain>
    </source>
</reference>
<dbReference type="Pfam" id="PF02452">
    <property type="entry name" value="PemK_toxin"/>
    <property type="match status" value="1"/>
</dbReference>
<feature type="compositionally biased region" description="Basic and acidic residues" evidence="3">
    <location>
        <begin position="33"/>
        <end position="51"/>
    </location>
</feature>
<dbReference type="InterPro" id="IPR003477">
    <property type="entry name" value="PemK-like"/>
</dbReference>
<protein>
    <submittedName>
        <fullName evidence="4">Type II toxin-antitoxin system PemK/MazF family toxin</fullName>
        <ecNumber evidence="4">3.1.-.-</ecNumber>
    </submittedName>
</protein>
<evidence type="ECO:0000313" key="4">
    <source>
        <dbReference type="EMBL" id="MFC0673919.1"/>
    </source>
</evidence>
<keyword evidence="4" id="KW-0378">Hydrolase</keyword>
<keyword evidence="5" id="KW-1185">Reference proteome</keyword>
<evidence type="ECO:0000256" key="2">
    <source>
        <dbReference type="ARBA" id="ARBA00022649"/>
    </source>
</evidence>
<comment type="similarity">
    <text evidence="1">Belongs to the PemK/MazF family.</text>
</comment>
<keyword evidence="2" id="KW-1277">Toxin-antitoxin system</keyword>
<accession>A0ABV6RAA8</accession>
<dbReference type="SUPFAM" id="SSF50118">
    <property type="entry name" value="Cell growth inhibitor/plasmid maintenance toxic component"/>
    <property type="match status" value="1"/>
</dbReference>
<dbReference type="Gene3D" id="2.30.30.110">
    <property type="match status" value="1"/>
</dbReference>
<comment type="caution">
    <text evidence="4">The sequence shown here is derived from an EMBL/GenBank/DDBJ whole genome shotgun (WGS) entry which is preliminary data.</text>
</comment>
<sequence>MSLVSRLSSALRSALRSPAARRAARDLGEAAVRAVREGREPRGARSPRSTDPHIGADAAPGALPDRSGTEPLTISYAPREDDAADPGEIVWAWVPFEEDLSQGKDRPVLVLAREQDRDGEVLIALMLTSRDRGRAVHVDEHGSTWVDIGTGAWDRQGRASEVRADRLLRIRPGSVRREGSRLSRERFERVADAVRTVHGWSA</sequence>